<sequence>MLAIKDLSITRGVGEQSFTVSLPHLSLTEGEVIALCGSSGCGKSTLLEMIGLILKPDTLSQYNFDCVTLNMDLAPLIQWNDQKTLAEIRSKNLGFMLQNGGLLPFLSVWQNILLPCQTNEILADEVWLHHLCEKLNIGHLLAKYPKQLSIGERQRVAFVRSISHKPLLLLADEPTSALDPHHSEVLFHLMLSLAKQQKIAVLLVTHDWDLVQRNKLRTFSAKLDTALRQSCFIEQTNNDR</sequence>
<evidence type="ECO:0000256" key="2">
    <source>
        <dbReference type="ARBA" id="ARBA00022741"/>
    </source>
</evidence>
<keyword evidence="5" id="KW-0378">Hydrolase</keyword>
<evidence type="ECO:0000256" key="1">
    <source>
        <dbReference type="ARBA" id="ARBA00005417"/>
    </source>
</evidence>
<proteinExistence type="inferred from homology"/>
<dbReference type="InterPro" id="IPR015854">
    <property type="entry name" value="ABC_transpr_LolD-like"/>
</dbReference>
<evidence type="ECO:0000313" key="6">
    <source>
        <dbReference type="Proteomes" id="UP000255264"/>
    </source>
</evidence>
<gene>
    <name evidence="5" type="primary">attE</name>
    <name evidence="5" type="ORF">NCTC13335_01754</name>
</gene>
<dbReference type="InterPro" id="IPR003593">
    <property type="entry name" value="AAA+_ATPase"/>
</dbReference>
<dbReference type="RefSeq" id="WP_115003438.1">
    <property type="nucleotide sequence ID" value="NZ_UGHS01000004.1"/>
</dbReference>
<dbReference type="SMART" id="SM00382">
    <property type="entry name" value="AAA"/>
    <property type="match status" value="1"/>
</dbReference>
<keyword evidence="6" id="KW-1185">Reference proteome</keyword>
<dbReference type="Pfam" id="PF00005">
    <property type="entry name" value="ABC_tran"/>
    <property type="match status" value="1"/>
</dbReference>
<keyword evidence="2" id="KW-0547">Nucleotide-binding</keyword>
<evidence type="ECO:0000256" key="3">
    <source>
        <dbReference type="ARBA" id="ARBA00022840"/>
    </source>
</evidence>
<dbReference type="InterPro" id="IPR027417">
    <property type="entry name" value="P-loop_NTPase"/>
</dbReference>
<dbReference type="GO" id="GO:0016887">
    <property type="term" value="F:ATP hydrolysis activity"/>
    <property type="evidence" value="ECO:0007669"/>
    <property type="project" value="InterPro"/>
</dbReference>
<dbReference type="GO" id="GO:0005524">
    <property type="term" value="F:ATP binding"/>
    <property type="evidence" value="ECO:0007669"/>
    <property type="project" value="UniProtKB-KW"/>
</dbReference>
<dbReference type="AlphaFoldDB" id="A0A377J0D4"/>
<dbReference type="EC" id="3.6.3.-" evidence="5"/>
<protein>
    <submittedName>
        <fullName evidence="5">Abc transporter, atp-binding protein</fullName>
        <ecNumber evidence="5">3.6.3.-</ecNumber>
    </submittedName>
</protein>
<comment type="similarity">
    <text evidence="1">Belongs to the ABC transporter superfamily.</text>
</comment>
<dbReference type="SUPFAM" id="SSF52540">
    <property type="entry name" value="P-loop containing nucleoside triphosphate hydrolases"/>
    <property type="match status" value="1"/>
</dbReference>
<dbReference type="GO" id="GO:0022857">
    <property type="term" value="F:transmembrane transporter activity"/>
    <property type="evidence" value="ECO:0007669"/>
    <property type="project" value="TreeGrafter"/>
</dbReference>
<reference evidence="5 6" key="1">
    <citation type="submission" date="2018-06" db="EMBL/GenBank/DDBJ databases">
        <authorList>
            <consortium name="Pathogen Informatics"/>
            <person name="Doyle S."/>
        </authorList>
    </citation>
    <scope>NUCLEOTIDE SEQUENCE [LARGE SCALE GENOMIC DNA]</scope>
    <source>
        <strain evidence="5 6">NCTC13335</strain>
    </source>
</reference>
<dbReference type="GO" id="GO:0089705">
    <property type="term" value="P:protein localization to outer membrane"/>
    <property type="evidence" value="ECO:0007669"/>
    <property type="project" value="TreeGrafter"/>
</dbReference>
<dbReference type="PANTHER" id="PTHR24220:SF689">
    <property type="entry name" value="LIPOPROTEIN-RELEASING SYSTEM ATP-BINDING PROTEIN LOLD"/>
    <property type="match status" value="1"/>
</dbReference>
<dbReference type="PANTHER" id="PTHR24220">
    <property type="entry name" value="IMPORT ATP-BINDING PROTEIN"/>
    <property type="match status" value="1"/>
</dbReference>
<dbReference type="PROSITE" id="PS50893">
    <property type="entry name" value="ABC_TRANSPORTER_2"/>
    <property type="match status" value="1"/>
</dbReference>
<feature type="domain" description="ABC transporter" evidence="4">
    <location>
        <begin position="4"/>
        <end position="238"/>
    </location>
</feature>
<organism evidence="5 6">
    <name type="scientific">Haemophilus pittmaniae</name>
    <dbReference type="NCBI Taxonomy" id="249188"/>
    <lineage>
        <taxon>Bacteria</taxon>
        <taxon>Pseudomonadati</taxon>
        <taxon>Pseudomonadota</taxon>
        <taxon>Gammaproteobacteria</taxon>
        <taxon>Pasteurellales</taxon>
        <taxon>Pasteurellaceae</taxon>
        <taxon>Haemophilus</taxon>
    </lineage>
</organism>
<dbReference type="GO" id="GO:0005886">
    <property type="term" value="C:plasma membrane"/>
    <property type="evidence" value="ECO:0007669"/>
    <property type="project" value="TreeGrafter"/>
</dbReference>
<keyword evidence="3 5" id="KW-0067">ATP-binding</keyword>
<evidence type="ECO:0000313" key="5">
    <source>
        <dbReference type="EMBL" id="STO93839.1"/>
    </source>
</evidence>
<dbReference type="GO" id="GO:0044874">
    <property type="term" value="P:lipoprotein localization to outer membrane"/>
    <property type="evidence" value="ECO:0007669"/>
    <property type="project" value="TreeGrafter"/>
</dbReference>
<dbReference type="Gene3D" id="3.40.50.300">
    <property type="entry name" value="P-loop containing nucleotide triphosphate hydrolases"/>
    <property type="match status" value="1"/>
</dbReference>
<dbReference type="EMBL" id="UGHS01000004">
    <property type="protein sequence ID" value="STO93839.1"/>
    <property type="molecule type" value="Genomic_DNA"/>
</dbReference>
<accession>A0A377J0D4</accession>
<dbReference type="Proteomes" id="UP000255264">
    <property type="component" value="Unassembled WGS sequence"/>
</dbReference>
<name>A0A377J0D4_9PAST</name>
<dbReference type="InterPro" id="IPR003439">
    <property type="entry name" value="ABC_transporter-like_ATP-bd"/>
</dbReference>
<dbReference type="OrthoDB" id="5675710at2"/>
<evidence type="ECO:0000259" key="4">
    <source>
        <dbReference type="PROSITE" id="PS50893"/>
    </source>
</evidence>